<keyword evidence="10" id="KW-1185">Reference proteome</keyword>
<dbReference type="EMBL" id="WNXD01000001">
    <property type="protein sequence ID" value="MBB2144990.1"/>
    <property type="molecule type" value="Genomic_DNA"/>
</dbReference>
<evidence type="ECO:0000256" key="4">
    <source>
        <dbReference type="ARBA" id="ARBA00022989"/>
    </source>
</evidence>
<comment type="subcellular location">
    <subcellularLocation>
        <location evidence="1">Cell membrane</location>
        <topology evidence="1">Multi-pass membrane protein</topology>
    </subcellularLocation>
</comment>
<feature type="transmembrane region" description="Helical" evidence="6">
    <location>
        <begin position="7"/>
        <end position="26"/>
    </location>
</feature>
<organism evidence="9 10">
    <name type="scientific">Pedobacter planticolens</name>
    <dbReference type="NCBI Taxonomy" id="2679964"/>
    <lineage>
        <taxon>Bacteria</taxon>
        <taxon>Pseudomonadati</taxon>
        <taxon>Bacteroidota</taxon>
        <taxon>Sphingobacteriia</taxon>
        <taxon>Sphingobacteriales</taxon>
        <taxon>Sphingobacteriaceae</taxon>
        <taxon>Pedobacter</taxon>
    </lineage>
</organism>
<feature type="domain" description="ComEC/Rec2-related protein" evidence="7">
    <location>
        <begin position="240"/>
        <end position="501"/>
    </location>
</feature>
<dbReference type="Proteomes" id="UP000601055">
    <property type="component" value="Unassembled WGS sequence"/>
</dbReference>
<dbReference type="InterPro" id="IPR052159">
    <property type="entry name" value="Competence_DNA_uptake"/>
</dbReference>
<feature type="transmembrane region" description="Helical" evidence="6">
    <location>
        <begin position="449"/>
        <end position="471"/>
    </location>
</feature>
<gene>
    <name evidence="9" type="ORF">GM921_05820</name>
</gene>
<feature type="transmembrane region" description="Helical" evidence="6">
    <location>
        <begin position="394"/>
        <end position="416"/>
    </location>
</feature>
<dbReference type="PANTHER" id="PTHR30619">
    <property type="entry name" value="DNA INTERNALIZATION/COMPETENCE PROTEIN COMEC/REC2"/>
    <property type="match status" value="1"/>
</dbReference>
<accession>A0A923ITN9</accession>
<dbReference type="RefSeq" id="WP_182921654.1">
    <property type="nucleotide sequence ID" value="NZ_WNXD01000001.1"/>
</dbReference>
<evidence type="ECO:0000256" key="2">
    <source>
        <dbReference type="ARBA" id="ARBA00022475"/>
    </source>
</evidence>
<feature type="transmembrane region" description="Helical" evidence="6">
    <location>
        <begin position="340"/>
        <end position="359"/>
    </location>
</feature>
<evidence type="ECO:0000313" key="9">
    <source>
        <dbReference type="EMBL" id="MBB2144990.1"/>
    </source>
</evidence>
<sequence>MTFKSEIVFVRILLPFILGVCCAYNFQNHLLIVLLLTLSVVVLIYLTVINIFYKTLKAYNFKGITGIFFYFFCFTLGGLICLVNTQSLKKDYYENQQFDYLKVWVNNEPQQTNDILRFEVVVTTGYTLNKSQNVSGKLLIALKVDSLNPVKLNYGDELIISSKNLPVEPSYNPSEFDFRAWLAAKNVYHQTFINQNHLIKLNSNKGNPVIKYAIEVRQRQVAIYRKLIHNNEAFAVASTLVLGYRADLSKETLAAYSKTGTIHALSVSGMHVGIIYIFLNWALFFLDKKRALKIFKLVLISFLIWYYSLLTGFSPSVLRSAIMLTVYILAKAFNKNSNSYNILAFTAFCLLVYSPFLIWDVGFQLSFLAVFGLIYLQPKIYKWFYIKNKWLDKLWATIALSLAAQIATFPLSIYYFHQFPLYFIFSNLFILLPLTAMMYLGIGILMLRLYFLAPIFEWIINFTNAGLKWIANLPFSGITSIWLNQWQLILLSFTLVIFIIALVNYKKKLLVVSILSILVFQSFAVYYKISALQQKKIMFFSLRKNYAAAFIDGNNAILLTDLTANNKNFEFFVKPALDQMQITNIHFVKWEQDTVLNTFVKKEHQLTFHQYHILLLDDDFNYKKIDQLPKFESIWLHQNPRKSIADLRSEVLFSTLLIDASNKDYMIKRYEEEANKFQLIAHILKKNNSYLIDLNVLK</sequence>
<evidence type="ECO:0000256" key="3">
    <source>
        <dbReference type="ARBA" id="ARBA00022692"/>
    </source>
</evidence>
<feature type="transmembrane region" description="Helical" evidence="6">
    <location>
        <begin position="262"/>
        <end position="286"/>
    </location>
</feature>
<dbReference type="Pfam" id="PF03772">
    <property type="entry name" value="Competence"/>
    <property type="match status" value="1"/>
</dbReference>
<dbReference type="Pfam" id="PF13567">
    <property type="entry name" value="DUF4131"/>
    <property type="match status" value="1"/>
</dbReference>
<dbReference type="NCBIfam" id="TIGR00360">
    <property type="entry name" value="ComEC_N-term"/>
    <property type="match status" value="1"/>
</dbReference>
<feature type="transmembrane region" description="Helical" evidence="6">
    <location>
        <begin position="32"/>
        <end position="53"/>
    </location>
</feature>
<feature type="transmembrane region" description="Helical" evidence="6">
    <location>
        <begin position="365"/>
        <end position="382"/>
    </location>
</feature>
<keyword evidence="4 6" id="KW-1133">Transmembrane helix</keyword>
<comment type="caution">
    <text evidence="9">The sequence shown here is derived from an EMBL/GenBank/DDBJ whole genome shotgun (WGS) entry which is preliminary data.</text>
</comment>
<evidence type="ECO:0000256" key="5">
    <source>
        <dbReference type="ARBA" id="ARBA00023136"/>
    </source>
</evidence>
<evidence type="ECO:0000259" key="8">
    <source>
        <dbReference type="Pfam" id="PF13567"/>
    </source>
</evidence>
<feature type="transmembrane region" description="Helical" evidence="6">
    <location>
        <begin position="293"/>
        <end position="310"/>
    </location>
</feature>
<evidence type="ECO:0000313" key="10">
    <source>
        <dbReference type="Proteomes" id="UP000601055"/>
    </source>
</evidence>
<proteinExistence type="predicted"/>
<keyword evidence="2" id="KW-1003">Cell membrane</keyword>
<feature type="domain" description="DUF4131" evidence="8">
    <location>
        <begin position="35"/>
        <end position="197"/>
    </location>
</feature>
<feature type="transmembrane region" description="Helical" evidence="6">
    <location>
        <begin position="422"/>
        <end position="442"/>
    </location>
</feature>
<feature type="transmembrane region" description="Helical" evidence="6">
    <location>
        <begin position="509"/>
        <end position="527"/>
    </location>
</feature>
<evidence type="ECO:0000256" key="1">
    <source>
        <dbReference type="ARBA" id="ARBA00004651"/>
    </source>
</evidence>
<keyword evidence="5 6" id="KW-0472">Membrane</keyword>
<dbReference type="AlphaFoldDB" id="A0A923ITN9"/>
<name>A0A923ITN9_9SPHI</name>
<feature type="transmembrane region" description="Helical" evidence="6">
    <location>
        <begin position="65"/>
        <end position="85"/>
    </location>
</feature>
<evidence type="ECO:0000256" key="6">
    <source>
        <dbReference type="SAM" id="Phobius"/>
    </source>
</evidence>
<reference evidence="9" key="1">
    <citation type="submission" date="2019-11" db="EMBL/GenBank/DDBJ databases">
        <title>Description of Pedobacter sp. LMG 31464T.</title>
        <authorList>
            <person name="Carlier A."/>
            <person name="Qi S."/>
            <person name="Vandamme P."/>
        </authorList>
    </citation>
    <scope>NUCLEOTIDE SEQUENCE</scope>
    <source>
        <strain evidence="9">LMG 31464</strain>
    </source>
</reference>
<dbReference type="PANTHER" id="PTHR30619:SF1">
    <property type="entry name" value="RECOMBINATION PROTEIN 2"/>
    <property type="match status" value="1"/>
</dbReference>
<feature type="transmembrane region" description="Helical" evidence="6">
    <location>
        <begin position="483"/>
        <end position="502"/>
    </location>
</feature>
<dbReference type="InterPro" id="IPR004477">
    <property type="entry name" value="ComEC_N"/>
</dbReference>
<protein>
    <submittedName>
        <fullName evidence="9">DUF4131 domain-containing protein</fullName>
    </submittedName>
</protein>
<dbReference type="GO" id="GO:0005886">
    <property type="term" value="C:plasma membrane"/>
    <property type="evidence" value="ECO:0007669"/>
    <property type="project" value="UniProtKB-SubCell"/>
</dbReference>
<keyword evidence="3 6" id="KW-0812">Transmembrane</keyword>
<evidence type="ECO:0000259" key="7">
    <source>
        <dbReference type="Pfam" id="PF03772"/>
    </source>
</evidence>
<dbReference type="InterPro" id="IPR025405">
    <property type="entry name" value="DUF4131"/>
</dbReference>